<dbReference type="SUPFAM" id="SSF47384">
    <property type="entry name" value="Homodimeric domain of signal transducing histidine kinase"/>
    <property type="match status" value="1"/>
</dbReference>
<sequence>MTDMRQTAPKSAFSITRWSRKIGIGPKTSFVVALLAIASGIATYGSLTGDDPFVTRRLLVVDLVILVILTLIICHRLIRMWRKKKIGEGSIMHRRVVKLFSLIAVAPAIMVAVFSALFFNIYFQKHFSDPVNTAVSESLVVADSYIKEHINNIQADVLAMAADINRVPLQVLQNRPQFDQFLSDQVAARNLSEAVVLDSSQRVIARSNLSFVLDFDRLPPAMIGEAALNDVVISTNESDDRVRALVRLDRLFDGYLYVGRYIEPRVLEHLERTRKAHAEYQDLKEQGLGIQIQFAAIFILVSLMVVLAAVWFGLAISSRLVAPIEGLVNAAERIRDGDLKVKVDESQAYDEMGTLTRAFNQMTGELEAQQQELVKTNRQLDERRRFTETVLSGVTAGVIGLDRDGIVTLPNRTASKLLERPEHELTGQKLEDTFPQFSEIFQEVRERPYRIAQSQIHLNTAATVRHLLVRVAAEISEEGVQGYVVTMDEITELVSAQRMAAWGDIARRIAHEIKNPLTPIQLSAERIKRKYGKEITSDIDTFHKCTDTIIRQVGDIGQMVDEFSSFARMPAPDFKAEVPSSLLEEAVFLQKVAHPEIEYVIEEPLSRAVCQIDAPQVNRVFTNLLQNSADAIQGREGDPAALAPGKIIVRATTVKDQLVIEVVDNGRGLPTEDRNRLTEPYVTHREKGTGLGLAIVNKIMEEHGGTLALFDVEEGTGARAQVSFVTLDNNLETGVG</sequence>
<keyword evidence="7 14" id="KW-0812">Transmembrane</keyword>
<keyword evidence="10" id="KW-0067">ATP-binding</keyword>
<evidence type="ECO:0000313" key="17">
    <source>
        <dbReference type="EMBL" id="GLQ07248.1"/>
    </source>
</evidence>
<dbReference type="PIRSF" id="PIRSF037532">
    <property type="entry name" value="STHK_NtrY"/>
    <property type="match status" value="1"/>
</dbReference>
<dbReference type="SUPFAM" id="SSF55785">
    <property type="entry name" value="PYP-like sensor domain (PAS domain)"/>
    <property type="match status" value="1"/>
</dbReference>
<dbReference type="InterPro" id="IPR003594">
    <property type="entry name" value="HATPase_dom"/>
</dbReference>
<dbReference type="EC" id="2.7.13.3" evidence="3"/>
<dbReference type="CDD" id="cd06225">
    <property type="entry name" value="HAMP"/>
    <property type="match status" value="1"/>
</dbReference>
<keyword evidence="9 17" id="KW-0418">Kinase</keyword>
<dbReference type="Gene3D" id="3.30.450.20">
    <property type="entry name" value="PAS domain"/>
    <property type="match status" value="1"/>
</dbReference>
<keyword evidence="11 14" id="KW-1133">Transmembrane helix</keyword>
<dbReference type="GO" id="GO:0016301">
    <property type="term" value="F:kinase activity"/>
    <property type="evidence" value="ECO:0007669"/>
    <property type="project" value="UniProtKB-KW"/>
</dbReference>
<dbReference type="Gene3D" id="3.30.565.10">
    <property type="entry name" value="Histidine kinase-like ATPase, C-terminal domain"/>
    <property type="match status" value="1"/>
</dbReference>
<keyword evidence="5" id="KW-0597">Phosphoprotein</keyword>
<evidence type="ECO:0000259" key="16">
    <source>
        <dbReference type="PROSITE" id="PS50885"/>
    </source>
</evidence>
<feature type="transmembrane region" description="Helical" evidence="14">
    <location>
        <begin position="294"/>
        <end position="314"/>
    </location>
</feature>
<protein>
    <recommendedName>
        <fullName evidence="3">histidine kinase</fullName>
        <ecNumber evidence="3">2.7.13.3</ecNumber>
    </recommendedName>
</protein>
<evidence type="ECO:0000256" key="10">
    <source>
        <dbReference type="ARBA" id="ARBA00022840"/>
    </source>
</evidence>
<evidence type="ECO:0000256" key="2">
    <source>
        <dbReference type="ARBA" id="ARBA00004651"/>
    </source>
</evidence>
<evidence type="ECO:0000256" key="14">
    <source>
        <dbReference type="SAM" id="Phobius"/>
    </source>
</evidence>
<dbReference type="Proteomes" id="UP001161409">
    <property type="component" value="Unassembled WGS sequence"/>
</dbReference>
<gene>
    <name evidence="17" type="ORF">GCM10007924_24690</name>
</gene>
<keyword evidence="18" id="KW-1185">Reference proteome</keyword>
<comment type="catalytic activity">
    <reaction evidence="1">
        <text>ATP + protein L-histidine = ADP + protein N-phospho-L-histidine.</text>
        <dbReference type="EC" id="2.7.13.3"/>
    </reaction>
</comment>
<dbReference type="EMBL" id="BSNF01000008">
    <property type="protein sequence ID" value="GLQ07248.1"/>
    <property type="molecule type" value="Genomic_DNA"/>
</dbReference>
<accession>A0ABQ5U7R8</accession>
<feature type="transmembrane region" description="Helical" evidence="14">
    <location>
        <begin position="99"/>
        <end position="123"/>
    </location>
</feature>
<keyword evidence="8" id="KW-0547">Nucleotide-binding</keyword>
<dbReference type="SUPFAM" id="SSF158472">
    <property type="entry name" value="HAMP domain-like"/>
    <property type="match status" value="1"/>
</dbReference>
<evidence type="ECO:0000256" key="12">
    <source>
        <dbReference type="ARBA" id="ARBA00023012"/>
    </source>
</evidence>
<organism evidence="17 18">
    <name type="scientific">Sneathiella chinensis</name>
    <dbReference type="NCBI Taxonomy" id="349750"/>
    <lineage>
        <taxon>Bacteria</taxon>
        <taxon>Pseudomonadati</taxon>
        <taxon>Pseudomonadota</taxon>
        <taxon>Alphaproteobacteria</taxon>
        <taxon>Sneathiellales</taxon>
        <taxon>Sneathiellaceae</taxon>
        <taxon>Sneathiella</taxon>
    </lineage>
</organism>
<evidence type="ECO:0000256" key="7">
    <source>
        <dbReference type="ARBA" id="ARBA00022692"/>
    </source>
</evidence>
<keyword evidence="4" id="KW-1003">Cell membrane</keyword>
<dbReference type="Pfam" id="PF00672">
    <property type="entry name" value="HAMP"/>
    <property type="match status" value="1"/>
</dbReference>
<dbReference type="PROSITE" id="PS50885">
    <property type="entry name" value="HAMP"/>
    <property type="match status" value="1"/>
</dbReference>
<dbReference type="InterPro" id="IPR036097">
    <property type="entry name" value="HisK_dim/P_sf"/>
</dbReference>
<dbReference type="Gene3D" id="6.10.340.10">
    <property type="match status" value="1"/>
</dbReference>
<dbReference type="InterPro" id="IPR013767">
    <property type="entry name" value="PAS_fold"/>
</dbReference>
<evidence type="ECO:0000256" key="11">
    <source>
        <dbReference type="ARBA" id="ARBA00022989"/>
    </source>
</evidence>
<dbReference type="InterPro" id="IPR003661">
    <property type="entry name" value="HisK_dim/P_dom"/>
</dbReference>
<evidence type="ECO:0000313" key="18">
    <source>
        <dbReference type="Proteomes" id="UP001161409"/>
    </source>
</evidence>
<dbReference type="Pfam" id="PF19312">
    <property type="entry name" value="NtrY_N"/>
    <property type="match status" value="1"/>
</dbReference>
<feature type="domain" description="HAMP" evidence="16">
    <location>
        <begin position="318"/>
        <end position="371"/>
    </location>
</feature>
<name>A0ABQ5U7R8_9PROT</name>
<dbReference type="PANTHER" id="PTHR43065">
    <property type="entry name" value="SENSOR HISTIDINE KINASE"/>
    <property type="match status" value="1"/>
</dbReference>
<evidence type="ECO:0000256" key="4">
    <source>
        <dbReference type="ARBA" id="ARBA00022475"/>
    </source>
</evidence>
<dbReference type="PANTHER" id="PTHR43065:SF10">
    <property type="entry name" value="PEROXIDE STRESS-ACTIVATED HISTIDINE KINASE MAK3"/>
    <property type="match status" value="1"/>
</dbReference>
<evidence type="ECO:0000256" key="13">
    <source>
        <dbReference type="ARBA" id="ARBA00023136"/>
    </source>
</evidence>
<reference evidence="17" key="2">
    <citation type="submission" date="2023-01" db="EMBL/GenBank/DDBJ databases">
        <title>Draft genome sequence of Sneathiella chinensis strain NBRC 103408.</title>
        <authorList>
            <person name="Sun Q."/>
            <person name="Mori K."/>
        </authorList>
    </citation>
    <scope>NUCLEOTIDE SEQUENCE</scope>
    <source>
        <strain evidence="17">NBRC 103408</strain>
    </source>
</reference>
<keyword evidence="13 14" id="KW-0472">Membrane</keyword>
<dbReference type="Pfam" id="PF02518">
    <property type="entry name" value="HATPase_c"/>
    <property type="match status" value="1"/>
</dbReference>
<dbReference type="InterPro" id="IPR035965">
    <property type="entry name" value="PAS-like_dom_sf"/>
</dbReference>
<dbReference type="InterPro" id="IPR000014">
    <property type="entry name" value="PAS"/>
</dbReference>
<dbReference type="InterPro" id="IPR003660">
    <property type="entry name" value="HAMP_dom"/>
</dbReference>
<feature type="transmembrane region" description="Helical" evidence="14">
    <location>
        <begin position="28"/>
        <end position="47"/>
    </location>
</feature>
<dbReference type="InterPro" id="IPR004358">
    <property type="entry name" value="Sig_transdc_His_kin-like_C"/>
</dbReference>
<dbReference type="Gene3D" id="1.10.287.130">
    <property type="match status" value="1"/>
</dbReference>
<evidence type="ECO:0000256" key="1">
    <source>
        <dbReference type="ARBA" id="ARBA00000085"/>
    </source>
</evidence>
<dbReference type="SMART" id="SM00387">
    <property type="entry name" value="HATPase_c"/>
    <property type="match status" value="1"/>
</dbReference>
<evidence type="ECO:0000256" key="8">
    <source>
        <dbReference type="ARBA" id="ARBA00022741"/>
    </source>
</evidence>
<evidence type="ECO:0000256" key="5">
    <source>
        <dbReference type="ARBA" id="ARBA00022553"/>
    </source>
</evidence>
<dbReference type="CDD" id="cd00082">
    <property type="entry name" value="HisKA"/>
    <property type="match status" value="1"/>
</dbReference>
<dbReference type="PROSITE" id="PS50109">
    <property type="entry name" value="HIS_KIN"/>
    <property type="match status" value="1"/>
</dbReference>
<dbReference type="SMART" id="SM00304">
    <property type="entry name" value="HAMP"/>
    <property type="match status" value="1"/>
</dbReference>
<proteinExistence type="predicted"/>
<evidence type="ECO:0000256" key="3">
    <source>
        <dbReference type="ARBA" id="ARBA00012438"/>
    </source>
</evidence>
<dbReference type="Pfam" id="PF00989">
    <property type="entry name" value="PAS"/>
    <property type="match status" value="1"/>
</dbReference>
<dbReference type="SUPFAM" id="SSF55874">
    <property type="entry name" value="ATPase domain of HSP90 chaperone/DNA topoisomerase II/histidine kinase"/>
    <property type="match status" value="1"/>
</dbReference>
<dbReference type="PRINTS" id="PR00344">
    <property type="entry name" value="BCTRLSENSOR"/>
</dbReference>
<feature type="domain" description="Histidine kinase" evidence="15">
    <location>
        <begin position="508"/>
        <end position="728"/>
    </location>
</feature>
<dbReference type="SMART" id="SM00388">
    <property type="entry name" value="HisKA"/>
    <property type="match status" value="1"/>
</dbReference>
<evidence type="ECO:0000259" key="15">
    <source>
        <dbReference type="PROSITE" id="PS50109"/>
    </source>
</evidence>
<dbReference type="Pfam" id="PF00512">
    <property type="entry name" value="HisKA"/>
    <property type="match status" value="1"/>
</dbReference>
<evidence type="ECO:0000256" key="6">
    <source>
        <dbReference type="ARBA" id="ARBA00022679"/>
    </source>
</evidence>
<feature type="transmembrane region" description="Helical" evidence="14">
    <location>
        <begin position="59"/>
        <end position="78"/>
    </location>
</feature>
<keyword evidence="6" id="KW-0808">Transferase</keyword>
<dbReference type="CDD" id="cd00130">
    <property type="entry name" value="PAS"/>
    <property type="match status" value="1"/>
</dbReference>
<evidence type="ECO:0000256" key="9">
    <source>
        <dbReference type="ARBA" id="ARBA00022777"/>
    </source>
</evidence>
<dbReference type="InterPro" id="IPR045671">
    <property type="entry name" value="NtrY-like_N"/>
</dbReference>
<comment type="subcellular location">
    <subcellularLocation>
        <location evidence="2">Cell membrane</location>
        <topology evidence="2">Multi-pass membrane protein</topology>
    </subcellularLocation>
</comment>
<dbReference type="InterPro" id="IPR005467">
    <property type="entry name" value="His_kinase_dom"/>
</dbReference>
<dbReference type="InterPro" id="IPR017232">
    <property type="entry name" value="NtrY"/>
</dbReference>
<dbReference type="InterPro" id="IPR036890">
    <property type="entry name" value="HATPase_C_sf"/>
</dbReference>
<comment type="caution">
    <text evidence="17">The sequence shown here is derived from an EMBL/GenBank/DDBJ whole genome shotgun (WGS) entry which is preliminary data.</text>
</comment>
<reference evidence="17" key="1">
    <citation type="journal article" date="2014" name="Int. J. Syst. Evol. Microbiol.">
        <title>Complete genome of a new Firmicutes species belonging to the dominant human colonic microbiota ('Ruminococcus bicirculans') reveals two chromosomes and a selective capacity to utilize plant glucans.</title>
        <authorList>
            <consortium name="NISC Comparative Sequencing Program"/>
            <person name="Wegmann U."/>
            <person name="Louis P."/>
            <person name="Goesmann A."/>
            <person name="Henrissat B."/>
            <person name="Duncan S.H."/>
            <person name="Flint H.J."/>
        </authorList>
    </citation>
    <scope>NUCLEOTIDE SEQUENCE</scope>
    <source>
        <strain evidence="17">NBRC 103408</strain>
    </source>
</reference>
<dbReference type="SMART" id="SM00091">
    <property type="entry name" value="PAS"/>
    <property type="match status" value="1"/>
</dbReference>
<keyword evidence="12" id="KW-0902">Two-component regulatory system</keyword>